<evidence type="ECO:0000256" key="5">
    <source>
        <dbReference type="PROSITE-ProRule" id="PRU00335"/>
    </source>
</evidence>
<evidence type="ECO:0000256" key="4">
    <source>
        <dbReference type="ARBA" id="ARBA00023163"/>
    </source>
</evidence>
<evidence type="ECO:0000313" key="8">
    <source>
        <dbReference type="Proteomes" id="UP000321776"/>
    </source>
</evidence>
<dbReference type="SUPFAM" id="SSF48498">
    <property type="entry name" value="Tetracyclin repressor-like, C-terminal domain"/>
    <property type="match status" value="1"/>
</dbReference>
<keyword evidence="4" id="KW-0804">Transcription</keyword>
<keyword evidence="2" id="KW-0805">Transcription regulation</keyword>
<dbReference type="InterPro" id="IPR036271">
    <property type="entry name" value="Tet_transcr_reg_TetR-rel_C_sf"/>
</dbReference>
<sequence length="219" mass="24034">MEPANVGEAKGRGRPRAFDRTVALRRAMDLFWEKGFDMCSMSDLVDAMGVNSPSIYAAFGNKESLYREAIELYLRAEGGAALRMFDSSPTLRESLETMFETSIDLFTSGQRSRGCMIFLGGAGIGTEHVELRDFLQALRLKVARTIEKRLKKAIEQGELVHDANTGALATLCMSVFCGLSVQAADGASKRKLHAGVTQLLSMIPFRSSSDRAGTLRRNL</sequence>
<dbReference type="Pfam" id="PF16925">
    <property type="entry name" value="TetR_C_13"/>
    <property type="match status" value="1"/>
</dbReference>
<accession>A0A5C6V847</accession>
<dbReference type="PRINTS" id="PR00455">
    <property type="entry name" value="HTHTETR"/>
</dbReference>
<dbReference type="InterPro" id="IPR009057">
    <property type="entry name" value="Homeodomain-like_sf"/>
</dbReference>
<proteinExistence type="predicted"/>
<dbReference type="PANTHER" id="PTHR47506:SF1">
    <property type="entry name" value="HTH-TYPE TRANSCRIPTIONAL REGULATOR YJDC"/>
    <property type="match status" value="1"/>
</dbReference>
<dbReference type="PROSITE" id="PS01081">
    <property type="entry name" value="HTH_TETR_1"/>
    <property type="match status" value="1"/>
</dbReference>
<dbReference type="GO" id="GO:0003677">
    <property type="term" value="F:DNA binding"/>
    <property type="evidence" value="ECO:0007669"/>
    <property type="project" value="UniProtKB-UniRule"/>
</dbReference>
<gene>
    <name evidence="7" type="ORF">FRZ40_36540</name>
</gene>
<dbReference type="EMBL" id="VOQS01000005">
    <property type="protein sequence ID" value="TXC81197.1"/>
    <property type="molecule type" value="Genomic_DNA"/>
</dbReference>
<dbReference type="AlphaFoldDB" id="A0A5C6V847"/>
<evidence type="ECO:0000256" key="3">
    <source>
        <dbReference type="ARBA" id="ARBA00023125"/>
    </source>
</evidence>
<keyword evidence="3 5" id="KW-0238">DNA-binding</keyword>
<evidence type="ECO:0000313" key="7">
    <source>
        <dbReference type="EMBL" id="TXC81197.1"/>
    </source>
</evidence>
<dbReference type="InterPro" id="IPR023772">
    <property type="entry name" value="DNA-bd_HTH_TetR-type_CS"/>
</dbReference>
<dbReference type="Proteomes" id="UP000321776">
    <property type="component" value="Unassembled WGS sequence"/>
</dbReference>
<dbReference type="Pfam" id="PF00440">
    <property type="entry name" value="TetR_N"/>
    <property type="match status" value="1"/>
</dbReference>
<dbReference type="SUPFAM" id="SSF46689">
    <property type="entry name" value="Homeodomain-like"/>
    <property type="match status" value="1"/>
</dbReference>
<evidence type="ECO:0000256" key="2">
    <source>
        <dbReference type="ARBA" id="ARBA00023015"/>
    </source>
</evidence>
<reference evidence="7 8" key="1">
    <citation type="journal article" date="2018" name="Int. J. Syst. Evol. Microbiol.">
        <title>Paraburkholderia azotifigens sp. nov., a nitrogen-fixing bacterium isolated from paddy soil.</title>
        <authorList>
            <person name="Choi G.M."/>
            <person name="Im W.T."/>
        </authorList>
    </citation>
    <scope>NUCLEOTIDE SEQUENCE [LARGE SCALE GENOMIC DNA]</scope>
    <source>
        <strain evidence="7 8">NF 2-5-3</strain>
    </source>
</reference>
<keyword evidence="1" id="KW-0678">Repressor</keyword>
<dbReference type="PROSITE" id="PS50977">
    <property type="entry name" value="HTH_TETR_2"/>
    <property type="match status" value="1"/>
</dbReference>
<protein>
    <submittedName>
        <fullName evidence="7">TetR/AcrR family transcriptional regulator</fullName>
    </submittedName>
</protein>
<evidence type="ECO:0000256" key="1">
    <source>
        <dbReference type="ARBA" id="ARBA00022491"/>
    </source>
</evidence>
<dbReference type="InterPro" id="IPR011075">
    <property type="entry name" value="TetR_C"/>
</dbReference>
<evidence type="ECO:0000259" key="6">
    <source>
        <dbReference type="PROSITE" id="PS50977"/>
    </source>
</evidence>
<dbReference type="InterPro" id="IPR001647">
    <property type="entry name" value="HTH_TetR"/>
</dbReference>
<name>A0A5C6V847_9BURK</name>
<feature type="domain" description="HTH tetR-type" evidence="6">
    <location>
        <begin position="17"/>
        <end position="77"/>
    </location>
</feature>
<dbReference type="Gene3D" id="1.10.357.10">
    <property type="entry name" value="Tetracycline Repressor, domain 2"/>
    <property type="match status" value="1"/>
</dbReference>
<comment type="caution">
    <text evidence="7">The sequence shown here is derived from an EMBL/GenBank/DDBJ whole genome shotgun (WGS) entry which is preliminary data.</text>
</comment>
<feature type="DNA-binding region" description="H-T-H motif" evidence="5">
    <location>
        <begin position="40"/>
        <end position="59"/>
    </location>
</feature>
<dbReference type="Gene3D" id="1.10.10.60">
    <property type="entry name" value="Homeodomain-like"/>
    <property type="match status" value="1"/>
</dbReference>
<dbReference type="PANTHER" id="PTHR47506">
    <property type="entry name" value="TRANSCRIPTIONAL REGULATORY PROTEIN"/>
    <property type="match status" value="1"/>
</dbReference>
<organism evidence="7 8">
    <name type="scientific">Paraburkholderia azotifigens</name>
    <dbReference type="NCBI Taxonomy" id="2057004"/>
    <lineage>
        <taxon>Bacteria</taxon>
        <taxon>Pseudomonadati</taxon>
        <taxon>Pseudomonadota</taxon>
        <taxon>Betaproteobacteria</taxon>
        <taxon>Burkholderiales</taxon>
        <taxon>Burkholderiaceae</taxon>
        <taxon>Paraburkholderia</taxon>
    </lineage>
</organism>